<evidence type="ECO:0000313" key="3">
    <source>
        <dbReference type="EMBL" id="MBE7941083.1"/>
    </source>
</evidence>
<dbReference type="EMBL" id="JADDOJ010000038">
    <property type="protein sequence ID" value="MBE7941083.1"/>
    <property type="molecule type" value="Genomic_DNA"/>
</dbReference>
<evidence type="ECO:0000259" key="2">
    <source>
        <dbReference type="SMART" id="SM00829"/>
    </source>
</evidence>
<dbReference type="InterPro" id="IPR011032">
    <property type="entry name" value="GroES-like_sf"/>
</dbReference>
<reference evidence="3 4" key="1">
    <citation type="submission" date="2020-10" db="EMBL/GenBank/DDBJ databases">
        <title>Draft genome of Ramlibacter aquaticus LMG 30558.</title>
        <authorList>
            <person name="Props R."/>
        </authorList>
    </citation>
    <scope>NUCLEOTIDE SEQUENCE [LARGE SCALE GENOMIC DNA]</scope>
    <source>
        <strain evidence="3 4">LMG 30558</strain>
    </source>
</reference>
<protein>
    <submittedName>
        <fullName evidence="3">NADPH:quinone reductase</fullName>
    </submittedName>
</protein>
<dbReference type="Gene3D" id="3.40.50.720">
    <property type="entry name" value="NAD(P)-binding Rossmann-like Domain"/>
    <property type="match status" value="1"/>
</dbReference>
<gene>
    <name evidence="3" type="ORF">IM725_10935</name>
</gene>
<evidence type="ECO:0000256" key="1">
    <source>
        <dbReference type="ARBA" id="ARBA00022857"/>
    </source>
</evidence>
<dbReference type="CDD" id="cd08253">
    <property type="entry name" value="zeta_crystallin"/>
    <property type="match status" value="1"/>
</dbReference>
<dbReference type="PANTHER" id="PTHR44154">
    <property type="entry name" value="QUINONE OXIDOREDUCTASE"/>
    <property type="match status" value="1"/>
</dbReference>
<dbReference type="InterPro" id="IPR036291">
    <property type="entry name" value="NAD(P)-bd_dom_sf"/>
</dbReference>
<dbReference type="InterPro" id="IPR051603">
    <property type="entry name" value="Zinc-ADH_QOR/CCCR"/>
</dbReference>
<dbReference type="PANTHER" id="PTHR44154:SF1">
    <property type="entry name" value="QUINONE OXIDOREDUCTASE"/>
    <property type="match status" value="1"/>
</dbReference>
<dbReference type="InterPro" id="IPR013154">
    <property type="entry name" value="ADH-like_N"/>
</dbReference>
<proteinExistence type="predicted"/>
<dbReference type="SMART" id="SM00829">
    <property type="entry name" value="PKS_ER"/>
    <property type="match status" value="1"/>
</dbReference>
<dbReference type="Gene3D" id="3.90.180.10">
    <property type="entry name" value="Medium-chain alcohol dehydrogenases, catalytic domain"/>
    <property type="match status" value="1"/>
</dbReference>
<dbReference type="Pfam" id="PF00107">
    <property type="entry name" value="ADH_zinc_N"/>
    <property type="match status" value="1"/>
</dbReference>
<name>A0ABR9SFG8_9BURK</name>
<keyword evidence="4" id="KW-1185">Reference proteome</keyword>
<sequence>MRAAWYEKNGPAREVLVVGERPDPEPAPGEVRVRIHVSGVNPSDVKSRARRPLGGPWIIPHSDGAGVVEAVGAGVPASRIGERVWLWNGQWQRPAGTAAEKICLPAAQAVPLPEGASFEEGACVGIPVLTALQALRLAGEVRGRNLLVTGGGSMVGQYVTQLAVRAGARVIATAGAPQRVQLAREAGAEAVIDYRNEPVAERVRELTGGQGADAIIDMDFQSTARLLGEGALRAHGRVLSYGSNDPGQIPVDYRAMLWGSLSIVCFLVYDLQAADREAVTQQATALLRERSLVHPVAARFPLADIAAAHEAVEAGQRVGAVLLQA</sequence>
<dbReference type="SUPFAM" id="SSF50129">
    <property type="entry name" value="GroES-like"/>
    <property type="match status" value="1"/>
</dbReference>
<keyword evidence="1" id="KW-0521">NADP</keyword>
<comment type="caution">
    <text evidence="3">The sequence shown here is derived from an EMBL/GenBank/DDBJ whole genome shotgun (WGS) entry which is preliminary data.</text>
</comment>
<organism evidence="3 4">
    <name type="scientific">Ramlibacter aquaticus</name>
    <dbReference type="NCBI Taxonomy" id="2780094"/>
    <lineage>
        <taxon>Bacteria</taxon>
        <taxon>Pseudomonadati</taxon>
        <taxon>Pseudomonadota</taxon>
        <taxon>Betaproteobacteria</taxon>
        <taxon>Burkholderiales</taxon>
        <taxon>Comamonadaceae</taxon>
        <taxon>Ramlibacter</taxon>
    </lineage>
</organism>
<evidence type="ECO:0000313" key="4">
    <source>
        <dbReference type="Proteomes" id="UP000715965"/>
    </source>
</evidence>
<accession>A0ABR9SFG8</accession>
<dbReference type="Proteomes" id="UP000715965">
    <property type="component" value="Unassembled WGS sequence"/>
</dbReference>
<dbReference type="RefSeq" id="WP_193780624.1">
    <property type="nucleotide sequence ID" value="NZ_JADDOJ010000038.1"/>
</dbReference>
<dbReference type="SUPFAM" id="SSF51735">
    <property type="entry name" value="NAD(P)-binding Rossmann-fold domains"/>
    <property type="match status" value="1"/>
</dbReference>
<dbReference type="InterPro" id="IPR020843">
    <property type="entry name" value="ER"/>
</dbReference>
<feature type="domain" description="Enoyl reductase (ER)" evidence="2">
    <location>
        <begin position="12"/>
        <end position="323"/>
    </location>
</feature>
<dbReference type="InterPro" id="IPR013149">
    <property type="entry name" value="ADH-like_C"/>
</dbReference>
<dbReference type="Pfam" id="PF08240">
    <property type="entry name" value="ADH_N"/>
    <property type="match status" value="1"/>
</dbReference>